<evidence type="ECO:0000313" key="1">
    <source>
        <dbReference type="EMBL" id="CZR68089.1"/>
    </source>
</evidence>
<proteinExistence type="predicted"/>
<dbReference type="Proteomes" id="UP000184330">
    <property type="component" value="Unassembled WGS sequence"/>
</dbReference>
<dbReference type="EMBL" id="FJOG01000051">
    <property type="protein sequence ID" value="CZR68089.1"/>
    <property type="molecule type" value="Genomic_DNA"/>
</dbReference>
<evidence type="ECO:0000313" key="2">
    <source>
        <dbReference type="Proteomes" id="UP000184330"/>
    </source>
</evidence>
<gene>
    <name evidence="1" type="ORF">PAC_17988</name>
</gene>
<accession>A0A1L7XSW6</accession>
<dbReference type="AlphaFoldDB" id="A0A1L7XSW6"/>
<keyword evidence="2" id="KW-1185">Reference proteome</keyword>
<name>A0A1L7XSW6_9HELO</name>
<reference evidence="1 2" key="1">
    <citation type="submission" date="2016-03" db="EMBL/GenBank/DDBJ databases">
        <authorList>
            <person name="Ploux O."/>
        </authorList>
    </citation>
    <scope>NUCLEOTIDE SEQUENCE [LARGE SCALE GENOMIC DNA]</scope>
    <source>
        <strain evidence="1 2">UAMH 11012</strain>
    </source>
</reference>
<sequence>MSDLNSVTVPLHCREDEDFSSDRWTASAILMPPSKAKHEHSYWKSNFGGIASLCLESEGGYYCGNIVGMELELFGRPHQGACYEQWMTGQPRQSRRGSVPTRPASIHVYQGTDEGEWASIKADLRP</sequence>
<organism evidence="1 2">
    <name type="scientific">Phialocephala subalpina</name>
    <dbReference type="NCBI Taxonomy" id="576137"/>
    <lineage>
        <taxon>Eukaryota</taxon>
        <taxon>Fungi</taxon>
        <taxon>Dikarya</taxon>
        <taxon>Ascomycota</taxon>
        <taxon>Pezizomycotina</taxon>
        <taxon>Leotiomycetes</taxon>
        <taxon>Helotiales</taxon>
        <taxon>Mollisiaceae</taxon>
        <taxon>Phialocephala</taxon>
        <taxon>Phialocephala fortinii species complex</taxon>
    </lineage>
</organism>
<protein>
    <submittedName>
        <fullName evidence="1">Uncharacterized protein</fullName>
    </submittedName>
</protein>